<evidence type="ECO:0000313" key="2">
    <source>
        <dbReference type="EMBL" id="MED6275903.1"/>
    </source>
</evidence>
<reference evidence="2 3" key="1">
    <citation type="submission" date="2021-06" db="EMBL/GenBank/DDBJ databases">
        <authorList>
            <person name="Palmer J.M."/>
        </authorList>
    </citation>
    <scope>NUCLEOTIDE SEQUENCE [LARGE SCALE GENOMIC DNA]</scope>
    <source>
        <strain evidence="2 3">CL_MEX2019</strain>
        <tissue evidence="2">Muscle</tissue>
    </source>
</reference>
<organism evidence="2 3">
    <name type="scientific">Characodon lateralis</name>
    <dbReference type="NCBI Taxonomy" id="208331"/>
    <lineage>
        <taxon>Eukaryota</taxon>
        <taxon>Metazoa</taxon>
        <taxon>Chordata</taxon>
        <taxon>Craniata</taxon>
        <taxon>Vertebrata</taxon>
        <taxon>Euteleostomi</taxon>
        <taxon>Actinopterygii</taxon>
        <taxon>Neopterygii</taxon>
        <taxon>Teleostei</taxon>
        <taxon>Neoteleostei</taxon>
        <taxon>Acanthomorphata</taxon>
        <taxon>Ovalentaria</taxon>
        <taxon>Atherinomorphae</taxon>
        <taxon>Cyprinodontiformes</taxon>
        <taxon>Goodeidae</taxon>
        <taxon>Characodon</taxon>
    </lineage>
</organism>
<gene>
    <name evidence="2" type="ORF">CHARACLAT_031386</name>
</gene>
<evidence type="ECO:0000313" key="3">
    <source>
        <dbReference type="Proteomes" id="UP001352852"/>
    </source>
</evidence>
<feature type="compositionally biased region" description="Low complexity" evidence="1">
    <location>
        <begin position="10"/>
        <end position="26"/>
    </location>
</feature>
<protein>
    <submittedName>
        <fullName evidence="2">Uncharacterized protein</fullName>
    </submittedName>
</protein>
<dbReference type="EMBL" id="JAHUTJ010029641">
    <property type="protein sequence ID" value="MED6275903.1"/>
    <property type="molecule type" value="Genomic_DNA"/>
</dbReference>
<proteinExistence type="predicted"/>
<sequence length="123" mass="13049">TGQTHPVPGQQQATTLPPRPPATTQTHHITATATVAQGETLSGSALPSPLSQSKCQGPHIQEEDTTSPPHAAAPPRHPLAWLTGAHFKRVEGFMLDKITTITGQYRDAQGKQPLTHSLTPKGN</sequence>
<feature type="region of interest" description="Disordered" evidence="1">
    <location>
        <begin position="1"/>
        <end position="26"/>
    </location>
</feature>
<feature type="non-terminal residue" evidence="2">
    <location>
        <position position="1"/>
    </location>
</feature>
<comment type="caution">
    <text evidence="2">The sequence shown here is derived from an EMBL/GenBank/DDBJ whole genome shotgun (WGS) entry which is preliminary data.</text>
</comment>
<evidence type="ECO:0000256" key="1">
    <source>
        <dbReference type="SAM" id="MobiDB-lite"/>
    </source>
</evidence>
<feature type="region of interest" description="Disordered" evidence="1">
    <location>
        <begin position="38"/>
        <end position="77"/>
    </location>
</feature>
<accession>A0ABU7DLE2</accession>
<feature type="compositionally biased region" description="Polar residues" evidence="1">
    <location>
        <begin position="39"/>
        <end position="55"/>
    </location>
</feature>
<name>A0ABU7DLE2_9TELE</name>
<dbReference type="Proteomes" id="UP001352852">
    <property type="component" value="Unassembled WGS sequence"/>
</dbReference>
<keyword evidence="3" id="KW-1185">Reference proteome</keyword>